<dbReference type="RefSeq" id="WP_117739359.1">
    <property type="nucleotide sequence ID" value="NZ_QSUB01000005.1"/>
</dbReference>
<accession>A0A3E5A4Q5</accession>
<dbReference type="EMBL" id="QSUB01000005">
    <property type="protein sequence ID" value="RGN03792.1"/>
    <property type="molecule type" value="Genomic_DNA"/>
</dbReference>
<evidence type="ECO:0008006" key="3">
    <source>
        <dbReference type="Google" id="ProtNLM"/>
    </source>
</evidence>
<dbReference type="Proteomes" id="UP000261222">
    <property type="component" value="Unassembled WGS sequence"/>
</dbReference>
<protein>
    <recommendedName>
        <fullName evidence="3">HNH endonuclease</fullName>
    </recommendedName>
</protein>
<name>A0A3E5A4Q5_9FIRM</name>
<gene>
    <name evidence="1" type="ORF">DXB81_11630</name>
</gene>
<dbReference type="AlphaFoldDB" id="A0A3E5A4Q5"/>
<evidence type="ECO:0000313" key="1">
    <source>
        <dbReference type="EMBL" id="RGN03792.1"/>
    </source>
</evidence>
<comment type="caution">
    <text evidence="1">The sequence shown here is derived from an EMBL/GenBank/DDBJ whole genome shotgun (WGS) entry which is preliminary data.</text>
</comment>
<evidence type="ECO:0000313" key="2">
    <source>
        <dbReference type="Proteomes" id="UP000261222"/>
    </source>
</evidence>
<sequence length="195" mass="22920">MKNVNNEKFRTKTIREEEQDIQDLQETIRRNQISTELCAEIIAAKQQKIQNQRFYNSREWRQVRDLVVERDGCIDVWEYLTTGRIVYPDRVDVHHIAELDESPELKLSPSNLITISRDNHRLLDQLYHRGDKRKIQEILWDEARRRNLMFFGNAEGTGQPIVGERQLTLFDDMGVEICSGMSADDEDDSIIEVTV</sequence>
<reference evidence="1 2" key="1">
    <citation type="submission" date="2018-08" db="EMBL/GenBank/DDBJ databases">
        <title>A genome reference for cultivated species of the human gut microbiota.</title>
        <authorList>
            <person name="Zou Y."/>
            <person name="Xue W."/>
            <person name="Luo G."/>
        </authorList>
    </citation>
    <scope>NUCLEOTIDE SEQUENCE [LARGE SCALE GENOMIC DNA]</scope>
    <source>
        <strain evidence="1 2">OM06-11AA</strain>
    </source>
</reference>
<proteinExistence type="predicted"/>
<organism evidence="1 2">
    <name type="scientific">Blautia obeum</name>
    <dbReference type="NCBI Taxonomy" id="40520"/>
    <lineage>
        <taxon>Bacteria</taxon>
        <taxon>Bacillati</taxon>
        <taxon>Bacillota</taxon>
        <taxon>Clostridia</taxon>
        <taxon>Lachnospirales</taxon>
        <taxon>Lachnospiraceae</taxon>
        <taxon>Blautia</taxon>
    </lineage>
</organism>